<name>A0A834Y368_APHGI</name>
<sequence>MSKRNLHFEKYSIAPAPSRDYYGIKIIDKEIKLFHWPISHGPNKNISVKSCDFSGWKKDKSFQQEIEIIFGISVCQYTNDIVFDRKTLLTIPNNFLKKLLNYLSSQDIINLLLLSKTTYQIFNKDFVPQLIRKKILKTKISNIKGNKNMSGWKQVLQEKQDIEMQSEKCKITRINGTKSAPRLQPKNSSKSMIKPQLDISKITSVQSLNDEKKIENINEIKKKTIPNRYLKKEISINKINVEFNNPNDDKLKNNLPDNQYKMNNDKNDCKIKKIDKKIDSKLLSSKKPLTKNIYGLKNNYQSIDSIVKKTTDEFKNNSTFFDDEYDWFNDLSLSKTNDQKQKFQHDNIKSKNIDKLINKTTPSLSKWQSIKMRTLANFDDYEKNILKSYQDINDDMKKKITPHRK</sequence>
<dbReference type="PROSITE" id="PS50181">
    <property type="entry name" value="FBOX"/>
    <property type="match status" value="1"/>
</dbReference>
<comment type="caution">
    <text evidence="2">The sequence shown here is derived from an EMBL/GenBank/DDBJ whole genome shotgun (WGS) entry which is preliminary data.</text>
</comment>
<dbReference type="InterPro" id="IPR001810">
    <property type="entry name" value="F-box_dom"/>
</dbReference>
<proteinExistence type="predicted"/>
<feature type="domain" description="F-box" evidence="1">
    <location>
        <begin position="85"/>
        <end position="134"/>
    </location>
</feature>
<dbReference type="Proteomes" id="UP000639338">
    <property type="component" value="Unassembled WGS sequence"/>
</dbReference>
<accession>A0A834Y368</accession>
<gene>
    <name evidence="2" type="ORF">HCN44_001866</name>
</gene>
<evidence type="ECO:0000259" key="1">
    <source>
        <dbReference type="PROSITE" id="PS50181"/>
    </source>
</evidence>
<dbReference type="EMBL" id="JACMRX010000001">
    <property type="protein sequence ID" value="KAF7996234.1"/>
    <property type="molecule type" value="Genomic_DNA"/>
</dbReference>
<dbReference type="AlphaFoldDB" id="A0A834Y368"/>
<protein>
    <recommendedName>
        <fullName evidence="1">F-box domain-containing protein</fullName>
    </recommendedName>
</protein>
<evidence type="ECO:0000313" key="3">
    <source>
        <dbReference type="Proteomes" id="UP000639338"/>
    </source>
</evidence>
<keyword evidence="3" id="KW-1185">Reference proteome</keyword>
<evidence type="ECO:0000313" key="2">
    <source>
        <dbReference type="EMBL" id="KAF7996234.1"/>
    </source>
</evidence>
<dbReference type="OrthoDB" id="3219396at2759"/>
<reference evidence="2 3" key="1">
    <citation type="submission" date="2020-08" db="EMBL/GenBank/DDBJ databases">
        <title>Aphidius gifuensis genome sequencing and assembly.</title>
        <authorList>
            <person name="Du Z."/>
        </authorList>
    </citation>
    <scope>NUCLEOTIDE SEQUENCE [LARGE SCALE GENOMIC DNA]</scope>
    <source>
        <strain evidence="2">YNYX2018</strain>
        <tissue evidence="2">Adults</tissue>
    </source>
</reference>
<organism evidence="2 3">
    <name type="scientific">Aphidius gifuensis</name>
    <name type="common">Parasitoid wasp</name>
    <dbReference type="NCBI Taxonomy" id="684658"/>
    <lineage>
        <taxon>Eukaryota</taxon>
        <taxon>Metazoa</taxon>
        <taxon>Ecdysozoa</taxon>
        <taxon>Arthropoda</taxon>
        <taxon>Hexapoda</taxon>
        <taxon>Insecta</taxon>
        <taxon>Pterygota</taxon>
        <taxon>Neoptera</taxon>
        <taxon>Endopterygota</taxon>
        <taxon>Hymenoptera</taxon>
        <taxon>Apocrita</taxon>
        <taxon>Ichneumonoidea</taxon>
        <taxon>Braconidae</taxon>
        <taxon>Aphidiinae</taxon>
        <taxon>Aphidius</taxon>
    </lineage>
</organism>